<dbReference type="EMBL" id="JRKL02000053">
    <property type="protein sequence ID" value="KAF3975838.1"/>
    <property type="molecule type" value="Genomic_DNA"/>
</dbReference>
<proteinExistence type="predicted"/>
<dbReference type="PANTHER" id="PTHR23272">
    <property type="entry name" value="BED FINGER-RELATED"/>
    <property type="match status" value="1"/>
</dbReference>
<sequence>MKYLKGSESRMCRFDEYVKIVDMKRTKGLCLDVCTRWNATYNTIDNDTRYRSVLNRLAEEDANFNHCPSRDEWNRVERITRFLKPFNNITNLFSRTDYSITNLYFQGVSQIELLLLKEIESQDSFIINMVEQMKGKFDKYWDCYSVVLACAIVLDPRYKLDYVDFTFKKIEPIEHIAKMKVESIQTTLYKLFLEYECPKPMAPTKVSCCVESSSHTSGAVDDLDDDEDMEDDIKPIEKGGTCFFYIQLHLIEQYLHKTNKVEKNQQ</sequence>
<evidence type="ECO:0000259" key="1">
    <source>
        <dbReference type="Pfam" id="PF14372"/>
    </source>
</evidence>
<gene>
    <name evidence="2" type="ORF">CMV_000944</name>
</gene>
<dbReference type="InterPro" id="IPR012337">
    <property type="entry name" value="RNaseH-like_sf"/>
</dbReference>
<organism evidence="2 3">
    <name type="scientific">Castanea mollissima</name>
    <name type="common">Chinese chestnut</name>
    <dbReference type="NCBI Taxonomy" id="60419"/>
    <lineage>
        <taxon>Eukaryota</taxon>
        <taxon>Viridiplantae</taxon>
        <taxon>Streptophyta</taxon>
        <taxon>Embryophyta</taxon>
        <taxon>Tracheophyta</taxon>
        <taxon>Spermatophyta</taxon>
        <taxon>Magnoliopsida</taxon>
        <taxon>eudicotyledons</taxon>
        <taxon>Gunneridae</taxon>
        <taxon>Pentapetalae</taxon>
        <taxon>rosids</taxon>
        <taxon>fabids</taxon>
        <taxon>Fagales</taxon>
        <taxon>Fagaceae</taxon>
        <taxon>Castanea</taxon>
    </lineage>
</organism>
<dbReference type="SUPFAM" id="SSF53098">
    <property type="entry name" value="Ribonuclease H-like"/>
    <property type="match status" value="1"/>
</dbReference>
<evidence type="ECO:0000313" key="2">
    <source>
        <dbReference type="EMBL" id="KAF3975838.1"/>
    </source>
</evidence>
<evidence type="ECO:0000313" key="3">
    <source>
        <dbReference type="Proteomes" id="UP000737018"/>
    </source>
</evidence>
<accession>A0A8J4VXA9</accession>
<comment type="caution">
    <text evidence="2">The sequence shown here is derived from an EMBL/GenBank/DDBJ whole genome shotgun (WGS) entry which is preliminary data.</text>
</comment>
<keyword evidence="3" id="KW-1185">Reference proteome</keyword>
<protein>
    <recommendedName>
        <fullName evidence="1">hAT-like transposase RNase-H fold domain-containing protein</fullName>
    </recommendedName>
</protein>
<dbReference type="OrthoDB" id="1873329at2759"/>
<dbReference type="Proteomes" id="UP000737018">
    <property type="component" value="Unassembled WGS sequence"/>
</dbReference>
<dbReference type="Pfam" id="PF14372">
    <property type="entry name" value="hAT-like_RNase-H"/>
    <property type="match status" value="1"/>
</dbReference>
<dbReference type="GO" id="GO:0003677">
    <property type="term" value="F:DNA binding"/>
    <property type="evidence" value="ECO:0007669"/>
    <property type="project" value="InterPro"/>
</dbReference>
<dbReference type="PANTHER" id="PTHR23272:SF166">
    <property type="entry name" value="ZINC FINGER BED DOMAIN-CONTAINING PROTEIN RICESLEEPER 2-LIKE ISOFORM X1"/>
    <property type="match status" value="1"/>
</dbReference>
<name>A0A8J4VXA9_9ROSI</name>
<dbReference type="InterPro" id="IPR025525">
    <property type="entry name" value="hAT-like_transposase_RNase-H"/>
</dbReference>
<feature type="domain" description="hAT-like transposase RNase-H fold" evidence="1">
    <location>
        <begin position="94"/>
        <end position="195"/>
    </location>
</feature>
<dbReference type="AlphaFoldDB" id="A0A8J4VXA9"/>
<reference evidence="2" key="1">
    <citation type="submission" date="2020-03" db="EMBL/GenBank/DDBJ databases">
        <title>Castanea mollissima Vanexum genome sequencing.</title>
        <authorList>
            <person name="Staton M."/>
        </authorList>
    </citation>
    <scope>NUCLEOTIDE SEQUENCE</scope>
    <source>
        <tissue evidence="2">Leaf</tissue>
    </source>
</reference>